<accession>A0ABQ7NVE2</accession>
<evidence type="ECO:0000313" key="1">
    <source>
        <dbReference type="EMBL" id="KAG5414804.1"/>
    </source>
</evidence>
<dbReference type="EMBL" id="JADBGQ010000001">
    <property type="protein sequence ID" value="KAG5414804.1"/>
    <property type="molecule type" value="Genomic_DNA"/>
</dbReference>
<comment type="caution">
    <text evidence="1">The sequence shown here is derived from an EMBL/GenBank/DDBJ whole genome shotgun (WGS) entry which is preliminary data.</text>
</comment>
<organism evidence="1 2">
    <name type="scientific">Brassica rapa subsp. trilocularis</name>
    <dbReference type="NCBI Taxonomy" id="1813537"/>
    <lineage>
        <taxon>Eukaryota</taxon>
        <taxon>Viridiplantae</taxon>
        <taxon>Streptophyta</taxon>
        <taxon>Embryophyta</taxon>
        <taxon>Tracheophyta</taxon>
        <taxon>Spermatophyta</taxon>
        <taxon>Magnoliopsida</taxon>
        <taxon>eudicotyledons</taxon>
        <taxon>Gunneridae</taxon>
        <taxon>Pentapetalae</taxon>
        <taxon>rosids</taxon>
        <taxon>malvids</taxon>
        <taxon>Brassicales</taxon>
        <taxon>Brassicaceae</taxon>
        <taxon>Brassiceae</taxon>
        <taxon>Brassica</taxon>
    </lineage>
</organism>
<protein>
    <submittedName>
        <fullName evidence="1">Uncharacterized protein</fullName>
    </submittedName>
</protein>
<proteinExistence type="predicted"/>
<name>A0ABQ7NVE2_BRACM</name>
<reference evidence="1 2" key="1">
    <citation type="submission" date="2021-03" db="EMBL/GenBank/DDBJ databases">
        <authorList>
            <person name="King G.J."/>
            <person name="Bancroft I."/>
            <person name="Baten A."/>
            <person name="Bloomfield J."/>
            <person name="Borpatragohain P."/>
            <person name="He Z."/>
            <person name="Irish N."/>
            <person name="Irwin J."/>
            <person name="Liu K."/>
            <person name="Mauleon R.P."/>
            <person name="Moore J."/>
            <person name="Morris R."/>
            <person name="Ostergaard L."/>
            <person name="Wang B."/>
            <person name="Wells R."/>
        </authorList>
    </citation>
    <scope>NUCLEOTIDE SEQUENCE [LARGE SCALE GENOMIC DNA]</scope>
    <source>
        <strain evidence="1">R-o-18</strain>
        <tissue evidence="1">Leaf</tissue>
    </source>
</reference>
<gene>
    <name evidence="1" type="primary">A01g505540.1_BraROA</name>
    <name evidence="1" type="ORF">IGI04_002371</name>
</gene>
<keyword evidence="2" id="KW-1185">Reference proteome</keyword>
<dbReference type="Proteomes" id="UP000823674">
    <property type="component" value="Chromosome A01"/>
</dbReference>
<evidence type="ECO:0000313" key="2">
    <source>
        <dbReference type="Proteomes" id="UP000823674"/>
    </source>
</evidence>
<sequence length="119" mass="14472">MVRIWRLSIVIIKVVRLHEEILNRMRRVCYIYKRERRTPSFFTIETCRTDNLDYKVSVKKKILFFSSIVMAIIQLKDIDRDIRKALSRLVIVRAIFELKDMGQRHKDDIHNDMYPTFLQ</sequence>